<protein>
    <recommendedName>
        <fullName evidence="3">Ribosome maturation factor RimP</fullName>
    </recommendedName>
</protein>
<keyword evidence="6" id="KW-1185">Reference proteome</keyword>
<proteinExistence type="inferred from homology"/>
<dbReference type="Proteomes" id="UP001501410">
    <property type="component" value="Unassembled WGS sequence"/>
</dbReference>
<comment type="function">
    <text evidence="3">Required for maturation of 30S ribosomal subunits.</text>
</comment>
<dbReference type="EMBL" id="BAABEZ010000022">
    <property type="protein sequence ID" value="GAA4453208.1"/>
    <property type="molecule type" value="Genomic_DNA"/>
</dbReference>
<dbReference type="RefSeq" id="WP_344824274.1">
    <property type="nucleotide sequence ID" value="NZ_BAABEZ010000022.1"/>
</dbReference>
<organism evidence="5 6">
    <name type="scientific">Rurimicrobium arvi</name>
    <dbReference type="NCBI Taxonomy" id="2049916"/>
    <lineage>
        <taxon>Bacteria</taxon>
        <taxon>Pseudomonadati</taxon>
        <taxon>Bacteroidota</taxon>
        <taxon>Chitinophagia</taxon>
        <taxon>Chitinophagales</taxon>
        <taxon>Chitinophagaceae</taxon>
        <taxon>Rurimicrobium</taxon>
    </lineage>
</organism>
<keyword evidence="2 3" id="KW-0690">Ribosome biogenesis</keyword>
<evidence type="ECO:0000256" key="3">
    <source>
        <dbReference type="HAMAP-Rule" id="MF_01077"/>
    </source>
</evidence>
<dbReference type="Pfam" id="PF02576">
    <property type="entry name" value="RimP_N"/>
    <property type="match status" value="1"/>
</dbReference>
<comment type="subcellular location">
    <subcellularLocation>
        <location evidence="3">Cytoplasm</location>
    </subcellularLocation>
</comment>
<comment type="similarity">
    <text evidence="3">Belongs to the RimP family.</text>
</comment>
<dbReference type="PANTHER" id="PTHR33867:SF1">
    <property type="entry name" value="RIBOSOME MATURATION FACTOR RIMP"/>
    <property type="match status" value="1"/>
</dbReference>
<dbReference type="Gene3D" id="3.30.300.70">
    <property type="entry name" value="RimP-like superfamily, N-terminal"/>
    <property type="match status" value="1"/>
</dbReference>
<dbReference type="InterPro" id="IPR035956">
    <property type="entry name" value="RimP_N_sf"/>
</dbReference>
<dbReference type="InterPro" id="IPR028989">
    <property type="entry name" value="RimP_N"/>
</dbReference>
<gene>
    <name evidence="3" type="primary">rimP</name>
    <name evidence="5" type="ORF">GCM10023092_13110</name>
</gene>
<dbReference type="HAMAP" id="MF_01077">
    <property type="entry name" value="RimP"/>
    <property type="match status" value="1"/>
</dbReference>
<reference evidence="6" key="1">
    <citation type="journal article" date="2019" name="Int. J. Syst. Evol. Microbiol.">
        <title>The Global Catalogue of Microorganisms (GCM) 10K type strain sequencing project: providing services to taxonomists for standard genome sequencing and annotation.</title>
        <authorList>
            <consortium name="The Broad Institute Genomics Platform"/>
            <consortium name="The Broad Institute Genome Sequencing Center for Infectious Disease"/>
            <person name="Wu L."/>
            <person name="Ma J."/>
        </authorList>
    </citation>
    <scope>NUCLEOTIDE SEQUENCE [LARGE SCALE GENOMIC DNA]</scope>
    <source>
        <strain evidence="6">JCM 31921</strain>
    </source>
</reference>
<dbReference type="InterPro" id="IPR003728">
    <property type="entry name" value="Ribosome_maturation_RimP"/>
</dbReference>
<dbReference type="SUPFAM" id="SSF75420">
    <property type="entry name" value="YhbC-like, N-terminal domain"/>
    <property type="match status" value="1"/>
</dbReference>
<evidence type="ECO:0000259" key="4">
    <source>
        <dbReference type="Pfam" id="PF02576"/>
    </source>
</evidence>
<sequence>MEVLQKIEEMLQPIIEGTDIFIVRLKIKPTNNVKVYLDADDGFPVSKSSSVNRQLRKAIDESGMFPDGDYSLEVSSPGIDEPLLLHRQYMKNVGRKLEVTGKDDTVELGMLREVSDTHITMEVPAGPKKKEVKTIEIPFESIKQAIVQISF</sequence>
<evidence type="ECO:0000256" key="2">
    <source>
        <dbReference type="ARBA" id="ARBA00022517"/>
    </source>
</evidence>
<evidence type="ECO:0000256" key="1">
    <source>
        <dbReference type="ARBA" id="ARBA00022490"/>
    </source>
</evidence>
<evidence type="ECO:0000313" key="6">
    <source>
        <dbReference type="Proteomes" id="UP001501410"/>
    </source>
</evidence>
<comment type="caution">
    <text evidence="5">The sequence shown here is derived from an EMBL/GenBank/DDBJ whole genome shotgun (WGS) entry which is preliminary data.</text>
</comment>
<evidence type="ECO:0000313" key="5">
    <source>
        <dbReference type="EMBL" id="GAA4453208.1"/>
    </source>
</evidence>
<accession>A0ABP8MQI6</accession>
<feature type="domain" description="Ribosome maturation factor RimP N-terminal" evidence="4">
    <location>
        <begin position="10"/>
        <end position="80"/>
    </location>
</feature>
<dbReference type="PANTHER" id="PTHR33867">
    <property type="entry name" value="RIBOSOME MATURATION FACTOR RIMP"/>
    <property type="match status" value="1"/>
</dbReference>
<name>A0ABP8MQI6_9BACT</name>
<keyword evidence="1 3" id="KW-0963">Cytoplasm</keyword>